<dbReference type="EnsemblPlants" id="AET4Gv20042500.1">
    <property type="protein sequence ID" value="AET4Gv20042500.1"/>
    <property type="gene ID" value="AET4Gv20042500"/>
</dbReference>
<evidence type="ECO:0000256" key="1">
    <source>
        <dbReference type="SAM" id="MobiDB-lite"/>
    </source>
</evidence>
<organism evidence="2 3">
    <name type="scientific">Aegilops tauschii subsp. strangulata</name>
    <name type="common">Goatgrass</name>
    <dbReference type="NCBI Taxonomy" id="200361"/>
    <lineage>
        <taxon>Eukaryota</taxon>
        <taxon>Viridiplantae</taxon>
        <taxon>Streptophyta</taxon>
        <taxon>Embryophyta</taxon>
        <taxon>Tracheophyta</taxon>
        <taxon>Spermatophyta</taxon>
        <taxon>Magnoliopsida</taxon>
        <taxon>Liliopsida</taxon>
        <taxon>Poales</taxon>
        <taxon>Poaceae</taxon>
        <taxon>BOP clade</taxon>
        <taxon>Pooideae</taxon>
        <taxon>Triticodae</taxon>
        <taxon>Triticeae</taxon>
        <taxon>Triticinae</taxon>
        <taxon>Aegilops</taxon>
    </lineage>
</organism>
<keyword evidence="3" id="KW-1185">Reference proteome</keyword>
<feature type="compositionally biased region" description="Basic residues" evidence="1">
    <location>
        <begin position="24"/>
        <end position="43"/>
    </location>
</feature>
<evidence type="ECO:0000313" key="2">
    <source>
        <dbReference type="EnsemblPlants" id="AET4Gv20042500.1"/>
    </source>
</evidence>
<dbReference type="AlphaFoldDB" id="A0A453H2S7"/>
<dbReference type="Gramene" id="AET4Gv20042500.1">
    <property type="protein sequence ID" value="AET4Gv20042500.1"/>
    <property type="gene ID" value="AET4Gv20042500"/>
</dbReference>
<feature type="region of interest" description="Disordered" evidence="1">
    <location>
        <begin position="1"/>
        <end position="90"/>
    </location>
</feature>
<sequence>HPFRIACALAVERPRHPRSSPLAHARHRRRSCHGGRRHGRARGGRSGEGRRARVAAGAGPRSPRSGVAGRFRRGRGRQRRGRGGAGRRRA</sequence>
<reference evidence="3" key="1">
    <citation type="journal article" date="2014" name="Science">
        <title>Ancient hybridizations among the ancestral genomes of bread wheat.</title>
        <authorList>
            <consortium name="International Wheat Genome Sequencing Consortium,"/>
            <person name="Marcussen T."/>
            <person name="Sandve S.R."/>
            <person name="Heier L."/>
            <person name="Spannagl M."/>
            <person name="Pfeifer M."/>
            <person name="Jakobsen K.S."/>
            <person name="Wulff B.B."/>
            <person name="Steuernagel B."/>
            <person name="Mayer K.F."/>
            <person name="Olsen O.A."/>
        </authorList>
    </citation>
    <scope>NUCLEOTIDE SEQUENCE [LARGE SCALE GENOMIC DNA]</scope>
    <source>
        <strain evidence="3">cv. AL8/78</strain>
    </source>
</reference>
<reference evidence="2" key="5">
    <citation type="journal article" date="2021" name="G3 (Bethesda)">
        <title>Aegilops tauschii genome assembly Aet v5.0 features greater sequence contiguity and improved annotation.</title>
        <authorList>
            <person name="Wang L."/>
            <person name="Zhu T."/>
            <person name="Rodriguez J.C."/>
            <person name="Deal K.R."/>
            <person name="Dubcovsky J."/>
            <person name="McGuire P.E."/>
            <person name="Lux T."/>
            <person name="Spannagl M."/>
            <person name="Mayer K.F.X."/>
            <person name="Baldrich P."/>
            <person name="Meyers B.C."/>
            <person name="Huo N."/>
            <person name="Gu Y.Q."/>
            <person name="Zhou H."/>
            <person name="Devos K.M."/>
            <person name="Bennetzen J.L."/>
            <person name="Unver T."/>
            <person name="Budak H."/>
            <person name="Gulick P.J."/>
            <person name="Galiba G."/>
            <person name="Kalapos B."/>
            <person name="Nelson D.R."/>
            <person name="Li P."/>
            <person name="You F.M."/>
            <person name="Luo M.C."/>
            <person name="Dvorak J."/>
        </authorList>
    </citation>
    <scope>NUCLEOTIDE SEQUENCE [LARGE SCALE GENOMIC DNA]</scope>
    <source>
        <strain evidence="2">cv. AL8/78</strain>
    </source>
</reference>
<reference evidence="2" key="4">
    <citation type="submission" date="2019-03" db="UniProtKB">
        <authorList>
            <consortium name="EnsemblPlants"/>
        </authorList>
    </citation>
    <scope>IDENTIFICATION</scope>
</reference>
<proteinExistence type="predicted"/>
<feature type="compositionally biased region" description="Basic residues" evidence="1">
    <location>
        <begin position="70"/>
        <end position="90"/>
    </location>
</feature>
<reference evidence="3" key="2">
    <citation type="journal article" date="2017" name="Nat. Plants">
        <title>The Aegilops tauschii genome reveals multiple impacts of transposons.</title>
        <authorList>
            <person name="Zhao G."/>
            <person name="Zou C."/>
            <person name="Li K."/>
            <person name="Wang K."/>
            <person name="Li T."/>
            <person name="Gao L."/>
            <person name="Zhang X."/>
            <person name="Wang H."/>
            <person name="Yang Z."/>
            <person name="Liu X."/>
            <person name="Jiang W."/>
            <person name="Mao L."/>
            <person name="Kong X."/>
            <person name="Jiao Y."/>
            <person name="Jia J."/>
        </authorList>
    </citation>
    <scope>NUCLEOTIDE SEQUENCE [LARGE SCALE GENOMIC DNA]</scope>
    <source>
        <strain evidence="3">cv. AL8/78</strain>
    </source>
</reference>
<evidence type="ECO:0000313" key="3">
    <source>
        <dbReference type="Proteomes" id="UP000015105"/>
    </source>
</evidence>
<feature type="compositionally biased region" description="Low complexity" evidence="1">
    <location>
        <begin position="54"/>
        <end position="69"/>
    </location>
</feature>
<protein>
    <submittedName>
        <fullName evidence="2">Uncharacterized protein</fullName>
    </submittedName>
</protein>
<accession>A0A453H2S7</accession>
<dbReference type="Proteomes" id="UP000015105">
    <property type="component" value="Chromosome 4D"/>
</dbReference>
<name>A0A453H2S7_AEGTS</name>
<reference evidence="2" key="3">
    <citation type="journal article" date="2017" name="Nature">
        <title>Genome sequence of the progenitor of the wheat D genome Aegilops tauschii.</title>
        <authorList>
            <person name="Luo M.C."/>
            <person name="Gu Y.Q."/>
            <person name="Puiu D."/>
            <person name="Wang H."/>
            <person name="Twardziok S.O."/>
            <person name="Deal K.R."/>
            <person name="Huo N."/>
            <person name="Zhu T."/>
            <person name="Wang L."/>
            <person name="Wang Y."/>
            <person name="McGuire P.E."/>
            <person name="Liu S."/>
            <person name="Long H."/>
            <person name="Ramasamy R.K."/>
            <person name="Rodriguez J.C."/>
            <person name="Van S.L."/>
            <person name="Yuan L."/>
            <person name="Wang Z."/>
            <person name="Xia Z."/>
            <person name="Xiao L."/>
            <person name="Anderson O.D."/>
            <person name="Ouyang S."/>
            <person name="Liang Y."/>
            <person name="Zimin A.V."/>
            <person name="Pertea G."/>
            <person name="Qi P."/>
            <person name="Bennetzen J.L."/>
            <person name="Dai X."/>
            <person name="Dawson M.W."/>
            <person name="Muller H.G."/>
            <person name="Kugler K."/>
            <person name="Rivarola-Duarte L."/>
            <person name="Spannagl M."/>
            <person name="Mayer K.F.X."/>
            <person name="Lu F.H."/>
            <person name="Bevan M.W."/>
            <person name="Leroy P."/>
            <person name="Li P."/>
            <person name="You F.M."/>
            <person name="Sun Q."/>
            <person name="Liu Z."/>
            <person name="Lyons E."/>
            <person name="Wicker T."/>
            <person name="Salzberg S.L."/>
            <person name="Devos K.M."/>
            <person name="Dvorak J."/>
        </authorList>
    </citation>
    <scope>NUCLEOTIDE SEQUENCE [LARGE SCALE GENOMIC DNA]</scope>
    <source>
        <strain evidence="2">cv. AL8/78</strain>
    </source>
</reference>